<evidence type="ECO:0000256" key="1">
    <source>
        <dbReference type="ARBA" id="ARBA00007623"/>
    </source>
</evidence>
<sequence>LSSLCKFQGQCYHKLKRSCLRRGALFQDPFFPPSAESLSYKRAPPPGLTWKRPRVRETDSGLFPF</sequence>
<dbReference type="GO" id="GO:0004198">
    <property type="term" value="F:calcium-dependent cysteine-type endopeptidase activity"/>
    <property type="evidence" value="ECO:0007669"/>
    <property type="project" value="InterPro"/>
</dbReference>
<dbReference type="Proteomes" id="UP000472260">
    <property type="component" value="Unassembled WGS sequence"/>
</dbReference>
<organism evidence="2 3">
    <name type="scientific">Sinocyclocheilus anshuiensis</name>
    <dbReference type="NCBI Taxonomy" id="1608454"/>
    <lineage>
        <taxon>Eukaryota</taxon>
        <taxon>Metazoa</taxon>
        <taxon>Chordata</taxon>
        <taxon>Craniata</taxon>
        <taxon>Vertebrata</taxon>
        <taxon>Euteleostomi</taxon>
        <taxon>Actinopterygii</taxon>
        <taxon>Neopterygii</taxon>
        <taxon>Teleostei</taxon>
        <taxon>Ostariophysi</taxon>
        <taxon>Cypriniformes</taxon>
        <taxon>Cyprinidae</taxon>
        <taxon>Cyprininae</taxon>
        <taxon>Sinocyclocheilus</taxon>
    </lineage>
</organism>
<dbReference type="GO" id="GO:0006508">
    <property type="term" value="P:proteolysis"/>
    <property type="evidence" value="ECO:0007669"/>
    <property type="project" value="InterPro"/>
</dbReference>
<dbReference type="SUPFAM" id="SSF54001">
    <property type="entry name" value="Cysteine proteinases"/>
    <property type="match status" value="1"/>
</dbReference>
<evidence type="ECO:0008006" key="4">
    <source>
        <dbReference type="Google" id="ProtNLM"/>
    </source>
</evidence>
<dbReference type="Ensembl" id="ENSSANT00000031670.1">
    <property type="protein sequence ID" value="ENSSANP00000029748.1"/>
    <property type="gene ID" value="ENSSANG00000015258.1"/>
</dbReference>
<accession>A0A671MGN1</accession>
<name>A0A671MGN1_9TELE</name>
<comment type="similarity">
    <text evidence="1">Belongs to the peptidase C2 family.</text>
</comment>
<dbReference type="InterPro" id="IPR022684">
    <property type="entry name" value="Calpain_cysteine_protease"/>
</dbReference>
<evidence type="ECO:0000313" key="3">
    <source>
        <dbReference type="Proteomes" id="UP000472260"/>
    </source>
</evidence>
<evidence type="ECO:0000313" key="2">
    <source>
        <dbReference type="Ensembl" id="ENSSANP00000029748.1"/>
    </source>
</evidence>
<dbReference type="InterPro" id="IPR038765">
    <property type="entry name" value="Papain-like_cys_pep_sf"/>
</dbReference>
<protein>
    <recommendedName>
        <fullName evidence="4">Calpain catalytic domain-containing protein</fullName>
    </recommendedName>
</protein>
<keyword evidence="3" id="KW-1185">Reference proteome</keyword>
<proteinExistence type="inferred from homology"/>
<dbReference type="PRINTS" id="PR00704">
    <property type="entry name" value="CALPAIN"/>
</dbReference>
<reference evidence="2" key="1">
    <citation type="submission" date="2025-08" db="UniProtKB">
        <authorList>
            <consortium name="Ensembl"/>
        </authorList>
    </citation>
    <scope>IDENTIFICATION</scope>
</reference>
<reference evidence="2" key="2">
    <citation type="submission" date="2025-09" db="UniProtKB">
        <authorList>
            <consortium name="Ensembl"/>
        </authorList>
    </citation>
    <scope>IDENTIFICATION</scope>
</reference>
<dbReference type="AlphaFoldDB" id="A0A671MGN1"/>